<dbReference type="SUPFAM" id="SSF52540">
    <property type="entry name" value="P-loop containing nucleoside triphosphate hydrolases"/>
    <property type="match status" value="1"/>
</dbReference>
<feature type="transmembrane region" description="Helical" evidence="7">
    <location>
        <begin position="135"/>
        <end position="155"/>
    </location>
</feature>
<dbReference type="Proteomes" id="UP001235343">
    <property type="component" value="Unassembled WGS sequence"/>
</dbReference>
<dbReference type="EMBL" id="JASTZU010000051">
    <property type="protein sequence ID" value="MDL4841969.1"/>
    <property type="molecule type" value="Genomic_DNA"/>
</dbReference>
<dbReference type="InterPro" id="IPR003439">
    <property type="entry name" value="ABC_transporter-like_ATP-bd"/>
</dbReference>
<evidence type="ECO:0000256" key="2">
    <source>
        <dbReference type="ARBA" id="ARBA00022692"/>
    </source>
</evidence>
<evidence type="ECO:0000256" key="7">
    <source>
        <dbReference type="SAM" id="Phobius"/>
    </source>
</evidence>
<evidence type="ECO:0000256" key="5">
    <source>
        <dbReference type="ARBA" id="ARBA00022989"/>
    </source>
</evidence>
<feature type="transmembrane region" description="Helical" evidence="7">
    <location>
        <begin position="60"/>
        <end position="81"/>
    </location>
</feature>
<dbReference type="SMART" id="SM00382">
    <property type="entry name" value="AAA"/>
    <property type="match status" value="1"/>
</dbReference>
<dbReference type="GO" id="GO:0005524">
    <property type="term" value="F:ATP binding"/>
    <property type="evidence" value="ECO:0007669"/>
    <property type="project" value="UniProtKB-KW"/>
</dbReference>
<evidence type="ECO:0000256" key="3">
    <source>
        <dbReference type="ARBA" id="ARBA00022741"/>
    </source>
</evidence>
<evidence type="ECO:0000313" key="10">
    <source>
        <dbReference type="EMBL" id="MDL4841969.1"/>
    </source>
</evidence>
<dbReference type="InterPro" id="IPR017871">
    <property type="entry name" value="ABC_transporter-like_CS"/>
</dbReference>
<dbReference type="Pfam" id="PF00664">
    <property type="entry name" value="ABC_membrane"/>
    <property type="match status" value="1"/>
</dbReference>
<keyword evidence="3" id="KW-0547">Nucleotide-binding</keyword>
<name>A0ABT7L9B8_9BACI</name>
<dbReference type="PANTHER" id="PTHR43394:SF1">
    <property type="entry name" value="ATP-BINDING CASSETTE SUB-FAMILY B MEMBER 10, MITOCHONDRIAL"/>
    <property type="match status" value="1"/>
</dbReference>
<dbReference type="PROSITE" id="PS50893">
    <property type="entry name" value="ABC_TRANSPORTER_2"/>
    <property type="match status" value="1"/>
</dbReference>
<evidence type="ECO:0000256" key="6">
    <source>
        <dbReference type="ARBA" id="ARBA00023136"/>
    </source>
</evidence>
<dbReference type="PROSITE" id="PS00211">
    <property type="entry name" value="ABC_TRANSPORTER_1"/>
    <property type="match status" value="1"/>
</dbReference>
<evidence type="ECO:0000259" key="8">
    <source>
        <dbReference type="PROSITE" id="PS50893"/>
    </source>
</evidence>
<dbReference type="InterPro" id="IPR036640">
    <property type="entry name" value="ABC1_TM_sf"/>
</dbReference>
<keyword evidence="2 7" id="KW-0812">Transmembrane</keyword>
<dbReference type="InterPro" id="IPR003593">
    <property type="entry name" value="AAA+_ATPase"/>
</dbReference>
<comment type="subcellular location">
    <subcellularLocation>
        <location evidence="1">Cell membrane</location>
        <topology evidence="1">Multi-pass membrane protein</topology>
    </subcellularLocation>
</comment>
<protein>
    <submittedName>
        <fullName evidence="10">ABC transporter ATP-binding protein</fullName>
    </submittedName>
</protein>
<dbReference type="Pfam" id="PF00005">
    <property type="entry name" value="ABC_tran"/>
    <property type="match status" value="1"/>
</dbReference>
<sequence length="579" mass="65166">MKNKTNFSIKHMWKITNPSKRQFSLGLVFSIISGILTLLIPLLIKDIMDSFSTGLSFKTISLAVSFLILEVIFSAMSLYLLSKVGEGVVKKLRVKLWSKFLKLPVKFYDDNKSGEMVSRITSDTTAIVDIISNEIVNLITSGITVVLALIFLFILDVPMTLVLILVTPITLFVIIPLGVKVYELSFQEQSKMSKLTAYLSQTLSEIKLIKSYNTEVKETNVGLNHFNFLYKNGIKRAKINSLLTPILGTFTTIVLIGVIGFGAWRVDQGLISSGELVAFLLYLFQIITPFVQMNHFLTSLQEAKGSMKRIFEILDEKEEEKIVSEGYIGSPTQLEFRDVSFEYKDERNIIKNISFKIKKGSLTAIIGPSGAGKSTIFSLIERFYDPTSGDILLDGVSYKNINIEDWRQKFSYVSQDTPIFSGTIKDNILYGQTHDIKDDYLIEIAQLAHIHEFIIGLPDGYNTEVGERGNLLSGGQKQRIAIARALMRKSYFLLLDEATASLDSQSEKKIQKAIHSLINKQTTFIIAHRLSTVINADQIIVLDNGEITGIGTHDELLNNHVYYKIVIKQQFEKESTFIN</sequence>
<organism evidence="10 11">
    <name type="scientific">Aquibacillus rhizosphaerae</name>
    <dbReference type="NCBI Taxonomy" id="3051431"/>
    <lineage>
        <taxon>Bacteria</taxon>
        <taxon>Bacillati</taxon>
        <taxon>Bacillota</taxon>
        <taxon>Bacilli</taxon>
        <taxon>Bacillales</taxon>
        <taxon>Bacillaceae</taxon>
        <taxon>Aquibacillus</taxon>
    </lineage>
</organism>
<feature type="transmembrane region" description="Helical" evidence="7">
    <location>
        <begin position="161"/>
        <end position="182"/>
    </location>
</feature>
<keyword evidence="4 10" id="KW-0067">ATP-binding</keyword>
<dbReference type="Gene3D" id="1.20.1560.10">
    <property type="entry name" value="ABC transporter type 1, transmembrane domain"/>
    <property type="match status" value="1"/>
</dbReference>
<accession>A0ABT7L9B8</accession>
<dbReference type="PANTHER" id="PTHR43394">
    <property type="entry name" value="ATP-DEPENDENT PERMEASE MDL1, MITOCHONDRIAL"/>
    <property type="match status" value="1"/>
</dbReference>
<dbReference type="InterPro" id="IPR039421">
    <property type="entry name" value="Type_1_exporter"/>
</dbReference>
<keyword evidence="6 7" id="KW-0472">Membrane</keyword>
<dbReference type="Gene3D" id="3.40.50.300">
    <property type="entry name" value="P-loop containing nucleotide triphosphate hydrolases"/>
    <property type="match status" value="1"/>
</dbReference>
<keyword evidence="5 7" id="KW-1133">Transmembrane helix</keyword>
<comment type="caution">
    <text evidence="10">The sequence shown here is derived from an EMBL/GenBank/DDBJ whole genome shotgun (WGS) entry which is preliminary data.</text>
</comment>
<evidence type="ECO:0000259" key="9">
    <source>
        <dbReference type="PROSITE" id="PS50929"/>
    </source>
</evidence>
<feature type="transmembrane region" description="Helical" evidence="7">
    <location>
        <begin position="276"/>
        <end position="297"/>
    </location>
</feature>
<dbReference type="SUPFAM" id="SSF90123">
    <property type="entry name" value="ABC transporter transmembrane region"/>
    <property type="match status" value="1"/>
</dbReference>
<evidence type="ECO:0000256" key="4">
    <source>
        <dbReference type="ARBA" id="ARBA00022840"/>
    </source>
</evidence>
<dbReference type="RefSeq" id="WP_285933258.1">
    <property type="nucleotide sequence ID" value="NZ_JASTZU010000051.1"/>
</dbReference>
<feature type="domain" description="ABC transporter" evidence="8">
    <location>
        <begin position="334"/>
        <end position="569"/>
    </location>
</feature>
<feature type="transmembrane region" description="Helical" evidence="7">
    <location>
        <begin position="242"/>
        <end position="264"/>
    </location>
</feature>
<proteinExistence type="predicted"/>
<feature type="domain" description="ABC transmembrane type-1" evidence="9">
    <location>
        <begin position="25"/>
        <end position="302"/>
    </location>
</feature>
<dbReference type="InterPro" id="IPR011527">
    <property type="entry name" value="ABC1_TM_dom"/>
</dbReference>
<feature type="transmembrane region" description="Helical" evidence="7">
    <location>
        <begin position="21"/>
        <end position="40"/>
    </location>
</feature>
<evidence type="ECO:0000313" key="11">
    <source>
        <dbReference type="Proteomes" id="UP001235343"/>
    </source>
</evidence>
<keyword evidence="11" id="KW-1185">Reference proteome</keyword>
<dbReference type="CDD" id="cd18551">
    <property type="entry name" value="ABC_6TM_LmrA_like"/>
    <property type="match status" value="1"/>
</dbReference>
<dbReference type="PROSITE" id="PS50929">
    <property type="entry name" value="ABC_TM1F"/>
    <property type="match status" value="1"/>
</dbReference>
<gene>
    <name evidence="10" type="ORF">QQS35_16145</name>
</gene>
<evidence type="ECO:0000256" key="1">
    <source>
        <dbReference type="ARBA" id="ARBA00004651"/>
    </source>
</evidence>
<reference evidence="10 11" key="1">
    <citation type="submission" date="2023-06" db="EMBL/GenBank/DDBJ databases">
        <title>Aquibacillus rhizosphaerae LR5S19.</title>
        <authorList>
            <person name="Sun J.-Q."/>
        </authorList>
    </citation>
    <scope>NUCLEOTIDE SEQUENCE [LARGE SCALE GENOMIC DNA]</scope>
    <source>
        <strain evidence="10 11">LR5S19</strain>
    </source>
</reference>
<dbReference type="InterPro" id="IPR027417">
    <property type="entry name" value="P-loop_NTPase"/>
</dbReference>